<dbReference type="EC" id="3.6.4.13" evidence="10"/>
<dbReference type="SMART" id="SM00487">
    <property type="entry name" value="DEXDc"/>
    <property type="match status" value="1"/>
</dbReference>
<gene>
    <name evidence="10" type="primary">deaD</name>
    <name evidence="10" type="ORF">LAS9267_00796</name>
</gene>
<evidence type="ECO:0000313" key="10">
    <source>
        <dbReference type="EMBL" id="SPE20411.1"/>
    </source>
</evidence>
<dbReference type="InterPro" id="IPR050079">
    <property type="entry name" value="DEAD_box_RNA_helicase"/>
</dbReference>
<dbReference type="InterPro" id="IPR001650">
    <property type="entry name" value="Helicase_C-like"/>
</dbReference>
<keyword evidence="2 6" id="KW-0378">Hydrolase</keyword>
<dbReference type="InterPro" id="IPR011545">
    <property type="entry name" value="DEAD/DEAH_box_helicase_dom"/>
</dbReference>
<dbReference type="GO" id="GO:0003676">
    <property type="term" value="F:nucleic acid binding"/>
    <property type="evidence" value="ECO:0007669"/>
    <property type="project" value="InterPro"/>
</dbReference>
<comment type="caution">
    <text evidence="10">The sequence shown here is derived from an EMBL/GenBank/DDBJ whole genome shotgun (WGS) entry which is preliminary data.</text>
</comment>
<dbReference type="PANTHER" id="PTHR47959:SF13">
    <property type="entry name" value="ATP-DEPENDENT RNA HELICASE RHLE"/>
    <property type="match status" value="1"/>
</dbReference>
<dbReference type="RefSeq" id="WP_016265559.1">
    <property type="nucleotide sequence ID" value="NZ_CP015487.1"/>
</dbReference>
<proteinExistence type="inferred from homology"/>
<dbReference type="SUPFAM" id="SSF52540">
    <property type="entry name" value="P-loop containing nucleoside triphosphate hydrolases"/>
    <property type="match status" value="1"/>
</dbReference>
<dbReference type="Gene3D" id="3.40.50.300">
    <property type="entry name" value="P-loop containing nucleotide triphosphate hydrolases"/>
    <property type="match status" value="2"/>
</dbReference>
<feature type="domain" description="Helicase ATP-binding" evidence="8">
    <location>
        <begin position="27"/>
        <end position="196"/>
    </location>
</feature>
<evidence type="ECO:0000256" key="4">
    <source>
        <dbReference type="ARBA" id="ARBA00022840"/>
    </source>
</evidence>
<accession>A0AAE8J4M9</accession>
<evidence type="ECO:0000259" key="9">
    <source>
        <dbReference type="PROSITE" id="PS51194"/>
    </source>
</evidence>
<dbReference type="Pfam" id="PF00271">
    <property type="entry name" value="Helicase_C"/>
    <property type="match status" value="1"/>
</dbReference>
<dbReference type="GO" id="GO:0005829">
    <property type="term" value="C:cytosol"/>
    <property type="evidence" value="ECO:0007669"/>
    <property type="project" value="TreeGrafter"/>
</dbReference>
<dbReference type="CDD" id="cd18787">
    <property type="entry name" value="SF2_C_DEAD"/>
    <property type="match status" value="1"/>
</dbReference>
<evidence type="ECO:0000256" key="5">
    <source>
        <dbReference type="ARBA" id="ARBA00038437"/>
    </source>
</evidence>
<dbReference type="EMBL" id="OKRC01000003">
    <property type="protein sequence ID" value="SPE20411.1"/>
    <property type="molecule type" value="Genomic_DNA"/>
</dbReference>
<dbReference type="CDD" id="cd00268">
    <property type="entry name" value="DEADc"/>
    <property type="match status" value="1"/>
</dbReference>
<feature type="domain" description="Helicase C-terminal" evidence="9">
    <location>
        <begin position="222"/>
        <end position="375"/>
    </location>
</feature>
<organism evidence="10 11">
    <name type="scientific">Latilactobacillus sakei</name>
    <name type="common">Lactobacillus sakei</name>
    <dbReference type="NCBI Taxonomy" id="1599"/>
    <lineage>
        <taxon>Bacteria</taxon>
        <taxon>Bacillati</taxon>
        <taxon>Bacillota</taxon>
        <taxon>Bacilli</taxon>
        <taxon>Lactobacillales</taxon>
        <taxon>Lactobacillaceae</taxon>
        <taxon>Latilactobacillus</taxon>
    </lineage>
</organism>
<keyword evidence="1 6" id="KW-0547">Nucleotide-binding</keyword>
<name>A0AAE8J4M9_LATSK</name>
<evidence type="ECO:0000256" key="6">
    <source>
        <dbReference type="RuleBase" id="RU000492"/>
    </source>
</evidence>
<dbReference type="GO" id="GO:0003724">
    <property type="term" value="F:RNA helicase activity"/>
    <property type="evidence" value="ECO:0007669"/>
    <property type="project" value="UniProtKB-EC"/>
</dbReference>
<protein>
    <submittedName>
        <fullName evidence="10">ATP-dependent RNA helicase DeaD</fullName>
        <ecNumber evidence="10">3.6.4.13</ecNumber>
    </submittedName>
</protein>
<evidence type="ECO:0000256" key="2">
    <source>
        <dbReference type="ARBA" id="ARBA00022801"/>
    </source>
</evidence>
<dbReference type="InterPro" id="IPR027417">
    <property type="entry name" value="P-loop_NTPase"/>
</dbReference>
<dbReference type="PANTHER" id="PTHR47959">
    <property type="entry name" value="ATP-DEPENDENT RNA HELICASE RHLE-RELATED"/>
    <property type="match status" value="1"/>
</dbReference>
<dbReference type="InterPro" id="IPR000629">
    <property type="entry name" value="RNA-helicase_DEAD-box_CS"/>
</dbReference>
<comment type="similarity">
    <text evidence="5 6">Belongs to the DEAD box helicase family.</text>
</comment>
<dbReference type="GO" id="GO:0016787">
    <property type="term" value="F:hydrolase activity"/>
    <property type="evidence" value="ECO:0007669"/>
    <property type="project" value="UniProtKB-KW"/>
</dbReference>
<dbReference type="GO" id="GO:0005524">
    <property type="term" value="F:ATP binding"/>
    <property type="evidence" value="ECO:0007669"/>
    <property type="project" value="UniProtKB-KW"/>
</dbReference>
<dbReference type="PROSITE" id="PS51194">
    <property type="entry name" value="HELICASE_CTER"/>
    <property type="match status" value="1"/>
</dbReference>
<evidence type="ECO:0000256" key="7">
    <source>
        <dbReference type="SAM" id="MobiDB-lite"/>
    </source>
</evidence>
<dbReference type="Pfam" id="PF00270">
    <property type="entry name" value="DEAD"/>
    <property type="match status" value="1"/>
</dbReference>
<evidence type="ECO:0000259" key="8">
    <source>
        <dbReference type="PROSITE" id="PS51192"/>
    </source>
</evidence>
<dbReference type="Proteomes" id="UP000239650">
    <property type="component" value="Unassembled WGS sequence"/>
</dbReference>
<reference evidence="10 11" key="1">
    <citation type="submission" date="2018-02" db="EMBL/GenBank/DDBJ databases">
        <authorList>
            <person name="Rodrigo-Torres L."/>
            <person name="Arahal R. D."/>
            <person name="Lucena T."/>
        </authorList>
    </citation>
    <scope>NUCLEOTIDE SEQUENCE [LARGE SCALE GENOMIC DNA]</scope>
    <source>
        <strain evidence="10 11">CECT 9267</strain>
    </source>
</reference>
<dbReference type="AlphaFoldDB" id="A0AAE8J4M9"/>
<dbReference type="PROSITE" id="PS51192">
    <property type="entry name" value="HELICASE_ATP_BIND_1"/>
    <property type="match status" value="1"/>
</dbReference>
<evidence type="ECO:0000313" key="11">
    <source>
        <dbReference type="Proteomes" id="UP000239650"/>
    </source>
</evidence>
<dbReference type="SMART" id="SM00490">
    <property type="entry name" value="HELICc"/>
    <property type="match status" value="1"/>
</dbReference>
<dbReference type="InterPro" id="IPR044742">
    <property type="entry name" value="DEAD/DEAH_RhlB"/>
</dbReference>
<evidence type="ECO:0000256" key="3">
    <source>
        <dbReference type="ARBA" id="ARBA00022806"/>
    </source>
</evidence>
<feature type="compositionally biased region" description="Basic residues" evidence="7">
    <location>
        <begin position="424"/>
        <end position="448"/>
    </location>
</feature>
<dbReference type="PROSITE" id="PS00039">
    <property type="entry name" value="DEAD_ATP_HELICASE"/>
    <property type="match status" value="1"/>
</dbReference>
<feature type="region of interest" description="Disordered" evidence="7">
    <location>
        <begin position="371"/>
        <end position="448"/>
    </location>
</feature>
<evidence type="ECO:0000256" key="1">
    <source>
        <dbReference type="ARBA" id="ARBA00022741"/>
    </source>
</evidence>
<keyword evidence="3 6" id="KW-0347">Helicase</keyword>
<keyword evidence="4 6" id="KW-0067">ATP-binding</keyword>
<sequence>MSVSPLFQALWDEQGFKDLSPIQEAVYQPLKQDKSILGLAPTGSGKTLAFSLPLLEKIMPGEGLQVLILAPSQELVIQTRDVIQPYAKAIDCNVQAITGKANVKRQIERLKTKPEIIVATTGRLLELSEQRKIKFHTLQAIIMDEADELLTDSGLSETRHIVQESPADVQLGFFSATSTDTLTDLETWFGVPIETIDVRSIDKTGGDVLHAFIPTGNAQKVNVLRHLAHQKNFRGLVIFNQSAQLLQAAQTLKHQKVTYAALSGQGRQTERQKALKDFREGKIQLLLATDVAGRGLDITDLPYVINFDVPNAKITYIHRAGRTGRMGREGTVLTLGNQHDGRNLRKLLAPEYDLVTRYLVGDHLEETKPAVVKEAAPVQKTAATPTQQPTKTPVADDKPMGERSKTKVAKKPVPTRQPAEPLKPKRKKNRKRDQKNKGYHKKNKDLTV</sequence>
<feature type="compositionally biased region" description="Low complexity" evidence="7">
    <location>
        <begin position="375"/>
        <end position="393"/>
    </location>
</feature>
<feature type="compositionally biased region" description="Basic and acidic residues" evidence="7">
    <location>
        <begin position="394"/>
        <end position="405"/>
    </location>
</feature>
<dbReference type="InterPro" id="IPR014001">
    <property type="entry name" value="Helicase_ATP-bd"/>
</dbReference>